<feature type="region of interest" description="Disordered" evidence="1">
    <location>
        <begin position="156"/>
        <end position="184"/>
    </location>
</feature>
<dbReference type="AlphaFoldDB" id="A0A6S7I082"/>
<feature type="compositionally biased region" description="Basic and acidic residues" evidence="1">
    <location>
        <begin position="337"/>
        <end position="348"/>
    </location>
</feature>
<dbReference type="EMBL" id="CACRXK020006347">
    <property type="protein sequence ID" value="CAB4009130.1"/>
    <property type="molecule type" value="Genomic_DNA"/>
</dbReference>
<feature type="region of interest" description="Disordered" evidence="1">
    <location>
        <begin position="575"/>
        <end position="599"/>
    </location>
</feature>
<dbReference type="SUPFAM" id="SSF52266">
    <property type="entry name" value="SGNH hydrolase"/>
    <property type="match status" value="1"/>
</dbReference>
<gene>
    <name evidence="2" type="ORF">PACLA_8A055553</name>
</gene>
<feature type="compositionally biased region" description="Basic and acidic residues" evidence="1">
    <location>
        <begin position="394"/>
        <end position="407"/>
    </location>
</feature>
<feature type="compositionally biased region" description="Low complexity" evidence="1">
    <location>
        <begin position="377"/>
        <end position="391"/>
    </location>
</feature>
<comment type="caution">
    <text evidence="2">The sequence shown here is derived from an EMBL/GenBank/DDBJ whole genome shotgun (WGS) entry which is preliminary data.</text>
</comment>
<feature type="compositionally biased region" description="Polar residues" evidence="1">
    <location>
        <begin position="300"/>
        <end position="321"/>
    </location>
</feature>
<evidence type="ECO:0000256" key="1">
    <source>
        <dbReference type="SAM" id="MobiDB-lite"/>
    </source>
</evidence>
<accession>A0A6S7I082</accession>
<dbReference type="Proteomes" id="UP001152795">
    <property type="component" value="Unassembled WGS sequence"/>
</dbReference>
<evidence type="ECO:0000313" key="2">
    <source>
        <dbReference type="EMBL" id="CAB4009130.1"/>
    </source>
</evidence>
<feature type="compositionally biased region" description="Polar residues" evidence="1">
    <location>
        <begin position="349"/>
        <end position="362"/>
    </location>
</feature>
<sequence length="652" mass="74489">MAPDTTLQRYEIDSFKNTNCKRVPFEELDFTIYKPNANHVAFSTTEIRLLSWIKALYLRYYKHDGFNNADISQWAEQENANSPSKCDKITITILVNDNVNALTITVNISTGRIEAKGRYIKEWGAKEFEHLLGMVNKPDETWDAESIKPFMKMITNKEKTSQQPSSPTEKAPTKTSEENMTPTTSREMTFSLMKSQLSNLEAEFILYKENNQNAISELSVSIEKKDEEISYLKDEIMALKSAGKEKQQIISDLTVNQLQIKEDINAMNKRYKKIEEKNTNLLKMLNTKQKESQPEIPTWASMSSNNPTKTYSVPTSNSFEPLSTKDHTETTPTQTDITKENPQTKKENPQTNISSSQTSKDNPQPKKDSPQPAINSLQPKNNNLKPQNNTTQSNKDDQQPDKHDTTTTHKSNNTETIILCDSNGHYLKPKLLCPNSTTSYIRCPTVAKAKHIIQNTNFTNPKNFIIHCGTNDIEHLPPDQNLATEIEDITKLIRGKHPECRIIISSLLPRKDELNKNIPLINNGIEKALATIPNTTFIHHNNINIDKDLYDKKHLNENGVKAFAKNIKAAYFNTTPKKTPNRKNYPDFTQQQKRPLHNNQPHPFIPNYHYPPFTPVVKLPPPHINMQQMAKGNLSFQPSFPQKPTPTHYHLN</sequence>
<feature type="compositionally biased region" description="Polar residues" evidence="1">
    <location>
        <begin position="587"/>
        <end position="599"/>
    </location>
</feature>
<dbReference type="InterPro" id="IPR036514">
    <property type="entry name" value="SGNH_hydro_sf"/>
</dbReference>
<name>A0A6S7I082_PARCT</name>
<protein>
    <submittedName>
        <fullName evidence="2">Uncharacterized protein</fullName>
    </submittedName>
</protein>
<evidence type="ECO:0000313" key="3">
    <source>
        <dbReference type="Proteomes" id="UP001152795"/>
    </source>
</evidence>
<proteinExistence type="predicted"/>
<dbReference type="Gene3D" id="3.40.50.1110">
    <property type="entry name" value="SGNH hydrolase"/>
    <property type="match status" value="1"/>
</dbReference>
<feature type="region of interest" description="Disordered" evidence="1">
    <location>
        <begin position="287"/>
        <end position="410"/>
    </location>
</feature>
<organism evidence="2 3">
    <name type="scientific">Paramuricea clavata</name>
    <name type="common">Red gorgonian</name>
    <name type="synonym">Violescent sea-whip</name>
    <dbReference type="NCBI Taxonomy" id="317549"/>
    <lineage>
        <taxon>Eukaryota</taxon>
        <taxon>Metazoa</taxon>
        <taxon>Cnidaria</taxon>
        <taxon>Anthozoa</taxon>
        <taxon>Octocorallia</taxon>
        <taxon>Malacalcyonacea</taxon>
        <taxon>Plexauridae</taxon>
        <taxon>Paramuricea</taxon>
    </lineage>
</organism>
<keyword evidence="3" id="KW-1185">Reference proteome</keyword>
<reference evidence="2" key="1">
    <citation type="submission" date="2020-04" db="EMBL/GenBank/DDBJ databases">
        <authorList>
            <person name="Alioto T."/>
            <person name="Alioto T."/>
            <person name="Gomez Garrido J."/>
        </authorList>
    </citation>
    <scope>NUCLEOTIDE SEQUENCE</scope>
    <source>
        <strain evidence="2">A484AB</strain>
    </source>
</reference>
<dbReference type="OrthoDB" id="10246306at2759"/>